<dbReference type="InterPro" id="IPR017850">
    <property type="entry name" value="Alkaline_phosphatase_core_sf"/>
</dbReference>
<dbReference type="Pfam" id="PF01676">
    <property type="entry name" value="Metalloenzyme"/>
    <property type="match status" value="1"/>
</dbReference>
<keyword evidence="7 9" id="KW-0464">Manganese</keyword>
<feature type="binding site" evidence="9 13">
    <location>
        <position position="462"/>
    </location>
    <ligand>
        <name>Mn(2+)</name>
        <dbReference type="ChEBI" id="CHEBI:29035"/>
        <label>1</label>
    </ligand>
</feature>
<keyword evidence="17" id="KW-1185">Reference proteome</keyword>
<accession>A0A0E3UZD4</accession>
<dbReference type="Pfam" id="PF06415">
    <property type="entry name" value="iPGM_N"/>
    <property type="match status" value="1"/>
</dbReference>
<evidence type="ECO:0000313" key="17">
    <source>
        <dbReference type="Proteomes" id="UP000033109"/>
    </source>
</evidence>
<reference evidence="16 17" key="1">
    <citation type="journal article" date="2015" name="Sci. Rep.">
        <title>Unraveling adaptation of Pontibacter korlensis to radiation and infertility in desert through complete genome and comparative transcriptomic analysis.</title>
        <authorList>
            <person name="Dai J."/>
            <person name="Dai W."/>
            <person name="Qiu C."/>
            <person name="Yang Z."/>
            <person name="Zhang Y."/>
            <person name="Zhou M."/>
            <person name="Zhang L."/>
            <person name="Fang C."/>
            <person name="Gao Q."/>
            <person name="Yang Q."/>
            <person name="Li X."/>
            <person name="Wang Z."/>
            <person name="Wang Z."/>
            <person name="Jia Z."/>
            <person name="Chen X."/>
        </authorList>
    </citation>
    <scope>NUCLEOTIDE SEQUENCE [LARGE SCALE GENOMIC DNA]</scope>
    <source>
        <strain evidence="16 17">X14-1T</strain>
    </source>
</reference>
<evidence type="ECO:0000256" key="12">
    <source>
        <dbReference type="PIRSR" id="PIRSR001492-2"/>
    </source>
</evidence>
<evidence type="ECO:0000256" key="13">
    <source>
        <dbReference type="PIRSR" id="PIRSR001492-3"/>
    </source>
</evidence>
<evidence type="ECO:0000256" key="6">
    <source>
        <dbReference type="ARBA" id="ARBA00023152"/>
    </source>
</evidence>
<feature type="binding site" evidence="9 13">
    <location>
        <position position="63"/>
    </location>
    <ligand>
        <name>Mn(2+)</name>
        <dbReference type="ChEBI" id="CHEBI:29035"/>
        <label>2</label>
    </ligand>
</feature>
<evidence type="ECO:0000256" key="1">
    <source>
        <dbReference type="ARBA" id="ARBA00000370"/>
    </source>
</evidence>
<evidence type="ECO:0000259" key="15">
    <source>
        <dbReference type="Pfam" id="PF06415"/>
    </source>
</evidence>
<sequence length="517" mass="57002">MQKKTILIILDGWGITPEGGRNVSAIAQANTPFINKVWREQPHSQLQAHGIAVGLPEDQMGNSEVGHITLGAGRVVYQSLVKINMGIEDRSLSKNKVLLDALAYAKKEGKKVHFMGLVSDGGIHAHIFHLKALCSIAREQEVKELYIHAFTDGRDADPKSGIGFLEDLEAHLQQTTGRLASIIGRYYAMDRGKNWHRTAMAYQALVNGKADTCVAVEDWKAAMQQRYDSGETDEFVKPIVLMQEQELVATIGEGDVVVCFNFRTDRARQLTEALTQRDFPDHDMHKLDLRYLTMTRYDETFENVGVLFENPNLQNTLGEVLSKAGKKQIRIAETTKYPHVTYFFNGGQEKEFEGEERIMVDSPDVPTFDQKPEMSAVGIRYAILSKLREQGTDFICLNFANADMVGHTGDMQAAIKACETVDSCLQTVAETALEAGYAIIILADHGNAEKMKSSDGSPFTAHTTSPVPCILLGAEEGTKLKDGKLGDVAPTILTLMGIPKPEEMSGSVLIEKGEAIQ</sequence>
<feature type="binding site" evidence="9 12">
    <location>
        <position position="336"/>
    </location>
    <ligand>
        <name>substrate</name>
    </ligand>
</feature>
<dbReference type="RefSeq" id="WP_046314823.1">
    <property type="nucleotide sequence ID" value="NZ_CBCSCY010000042.1"/>
</dbReference>
<dbReference type="InterPro" id="IPR006124">
    <property type="entry name" value="Metalloenzyme"/>
</dbReference>
<dbReference type="GO" id="GO:0006096">
    <property type="term" value="P:glycolytic process"/>
    <property type="evidence" value="ECO:0007669"/>
    <property type="project" value="UniProtKB-UniRule"/>
</dbReference>
<evidence type="ECO:0000256" key="9">
    <source>
        <dbReference type="HAMAP-Rule" id="MF_01038"/>
    </source>
</evidence>
<dbReference type="PIRSF" id="PIRSF001492">
    <property type="entry name" value="IPGAM"/>
    <property type="match status" value="1"/>
</dbReference>
<feature type="binding site" evidence="9 13">
    <location>
        <position position="445"/>
    </location>
    <ligand>
        <name>Mn(2+)</name>
        <dbReference type="ChEBI" id="CHEBI:29035"/>
        <label>2</label>
    </ligand>
</feature>
<feature type="binding site" evidence="9 12">
    <location>
        <position position="191"/>
    </location>
    <ligand>
        <name>substrate</name>
    </ligand>
</feature>
<comment type="cofactor">
    <cofactor evidence="9">
        <name>Mn(2+)</name>
        <dbReference type="ChEBI" id="CHEBI:29035"/>
    </cofactor>
    <text evidence="9">Binds 2 manganese ions per subunit.</text>
</comment>
<feature type="binding site" evidence="9 12">
    <location>
        <position position="124"/>
    </location>
    <ligand>
        <name>substrate</name>
    </ligand>
</feature>
<comment type="similarity">
    <text evidence="4 9">Belongs to the BPG-independent phosphoglycerate mutase family.</text>
</comment>
<feature type="binding site" evidence="9 12">
    <location>
        <position position="185"/>
    </location>
    <ligand>
        <name>substrate</name>
    </ligand>
</feature>
<dbReference type="FunFam" id="3.40.1450.10:FF:000002">
    <property type="entry name" value="2,3-bisphosphoglycerate-independent phosphoglycerate mutase"/>
    <property type="match status" value="1"/>
</dbReference>
<dbReference type="GO" id="GO:0005829">
    <property type="term" value="C:cytosol"/>
    <property type="evidence" value="ECO:0007669"/>
    <property type="project" value="TreeGrafter"/>
</dbReference>
<dbReference type="STRING" id="400092.PKOR_22600"/>
<feature type="active site" description="Phosphoserine intermediate" evidence="9 11">
    <location>
        <position position="63"/>
    </location>
</feature>
<keyword evidence="5 9" id="KW-0479">Metal-binding</keyword>
<dbReference type="GO" id="GO:0006007">
    <property type="term" value="P:glucose catabolic process"/>
    <property type="evidence" value="ECO:0007669"/>
    <property type="project" value="InterPro"/>
</dbReference>
<feature type="binding site" evidence="9 13">
    <location>
        <position position="403"/>
    </location>
    <ligand>
        <name>Mn(2+)</name>
        <dbReference type="ChEBI" id="CHEBI:29035"/>
        <label>1</label>
    </ligand>
</feature>
<feature type="domain" description="BPG-independent PGAM N-terminal" evidence="15">
    <location>
        <begin position="83"/>
        <end position="299"/>
    </location>
</feature>
<dbReference type="InterPro" id="IPR036646">
    <property type="entry name" value="PGAM_B_sf"/>
</dbReference>
<dbReference type="KEGG" id="pko:PKOR_22600"/>
<evidence type="ECO:0000256" key="11">
    <source>
        <dbReference type="PIRSR" id="PIRSR001492-1"/>
    </source>
</evidence>
<keyword evidence="6 9" id="KW-0324">Glycolysis</keyword>
<dbReference type="InterPro" id="IPR011258">
    <property type="entry name" value="BPG-indep_PGM_N"/>
</dbReference>
<keyword evidence="8 9" id="KW-0413">Isomerase</keyword>
<dbReference type="CDD" id="cd16010">
    <property type="entry name" value="iPGM"/>
    <property type="match status" value="1"/>
</dbReference>
<feature type="binding site" evidence="9 12">
    <location>
        <begin position="154"/>
        <end position="155"/>
    </location>
    <ligand>
        <name>substrate</name>
    </ligand>
</feature>
<feature type="binding site" evidence="9 13">
    <location>
        <position position="11"/>
    </location>
    <ligand>
        <name>Mn(2+)</name>
        <dbReference type="ChEBI" id="CHEBI:29035"/>
        <label>2</label>
    </ligand>
</feature>
<dbReference type="Gene3D" id="3.40.1450.10">
    <property type="entry name" value="BPG-independent phosphoglycerate mutase, domain B"/>
    <property type="match status" value="1"/>
</dbReference>
<dbReference type="UniPathway" id="UPA00109">
    <property type="reaction ID" value="UER00186"/>
</dbReference>
<feature type="domain" description="Metalloenzyme" evidence="14">
    <location>
        <begin position="3"/>
        <end position="499"/>
    </location>
</feature>
<dbReference type="SUPFAM" id="SSF53649">
    <property type="entry name" value="Alkaline phosphatase-like"/>
    <property type="match status" value="1"/>
</dbReference>
<comment type="subunit">
    <text evidence="9">Monomer.</text>
</comment>
<dbReference type="PANTHER" id="PTHR31637">
    <property type="entry name" value="2,3-BISPHOSPHOGLYCERATE-INDEPENDENT PHOSPHOGLYCERATE MUTASE"/>
    <property type="match status" value="1"/>
</dbReference>
<protein>
    <recommendedName>
        <fullName evidence="9 10">2,3-bisphosphoglycerate-independent phosphoglycerate mutase</fullName>
        <shortName evidence="9">BPG-independent PGAM</shortName>
        <shortName evidence="9">Phosphoglyceromutase</shortName>
        <shortName evidence="9">iPGM</shortName>
        <ecNumber evidence="9 10">5.4.2.12</ecNumber>
    </recommendedName>
</protein>
<feature type="binding site" evidence="9 13">
    <location>
        <position position="444"/>
    </location>
    <ligand>
        <name>Mn(2+)</name>
        <dbReference type="ChEBI" id="CHEBI:29035"/>
        <label>2</label>
    </ligand>
</feature>
<dbReference type="HAMAP" id="MF_01038">
    <property type="entry name" value="GpmI"/>
    <property type="match status" value="1"/>
</dbReference>
<comment type="catalytic activity">
    <reaction evidence="1 9">
        <text>(2R)-2-phosphoglycerate = (2R)-3-phosphoglycerate</text>
        <dbReference type="Rhea" id="RHEA:15901"/>
        <dbReference type="ChEBI" id="CHEBI:58272"/>
        <dbReference type="ChEBI" id="CHEBI:58289"/>
        <dbReference type="EC" id="5.4.2.12"/>
    </reaction>
</comment>
<name>A0A0E3UZD4_9BACT</name>
<evidence type="ECO:0000256" key="8">
    <source>
        <dbReference type="ARBA" id="ARBA00023235"/>
    </source>
</evidence>
<comment type="function">
    <text evidence="2 9">Catalyzes the interconversion of 2-phosphoglycerate and 3-phosphoglycerate.</text>
</comment>
<evidence type="ECO:0000256" key="10">
    <source>
        <dbReference type="NCBIfam" id="TIGR01307"/>
    </source>
</evidence>
<evidence type="ECO:0000256" key="5">
    <source>
        <dbReference type="ARBA" id="ARBA00022723"/>
    </source>
</evidence>
<dbReference type="EC" id="5.4.2.12" evidence="9 10"/>
<evidence type="ECO:0000313" key="16">
    <source>
        <dbReference type="EMBL" id="AKD05927.1"/>
    </source>
</evidence>
<proteinExistence type="inferred from homology"/>
<dbReference type="InterPro" id="IPR005995">
    <property type="entry name" value="Pgm_bpd_ind"/>
</dbReference>
<evidence type="ECO:0000259" key="14">
    <source>
        <dbReference type="Pfam" id="PF01676"/>
    </source>
</evidence>
<dbReference type="Gene3D" id="3.40.720.10">
    <property type="entry name" value="Alkaline Phosphatase, subunit A"/>
    <property type="match status" value="1"/>
</dbReference>
<dbReference type="OrthoDB" id="9800863at2"/>
<dbReference type="GO" id="GO:0004619">
    <property type="term" value="F:phosphoglycerate mutase activity"/>
    <property type="evidence" value="ECO:0007669"/>
    <property type="project" value="UniProtKB-UniRule"/>
</dbReference>
<comment type="pathway">
    <text evidence="3 9">Carbohydrate degradation; glycolysis; pyruvate from D-glyceraldehyde 3-phosphate: step 3/5.</text>
</comment>
<feature type="binding site" evidence="9 13">
    <location>
        <position position="407"/>
    </location>
    <ligand>
        <name>Mn(2+)</name>
        <dbReference type="ChEBI" id="CHEBI:29035"/>
        <label>1</label>
    </ligand>
</feature>
<evidence type="ECO:0000256" key="3">
    <source>
        <dbReference type="ARBA" id="ARBA00004798"/>
    </source>
</evidence>
<dbReference type="SUPFAM" id="SSF64158">
    <property type="entry name" value="2,3-Bisphosphoglycerate-independent phosphoglycerate mutase, substrate-binding domain"/>
    <property type="match status" value="1"/>
</dbReference>
<gene>
    <name evidence="9" type="primary">gpmI</name>
    <name evidence="16" type="ORF">PKOR_22600</name>
</gene>
<dbReference type="PATRIC" id="fig|400092.3.peg.4963"/>
<dbReference type="Proteomes" id="UP000033109">
    <property type="component" value="Chromosome"/>
</dbReference>
<dbReference type="NCBIfam" id="TIGR01307">
    <property type="entry name" value="pgm_bpd_ind"/>
    <property type="match status" value="1"/>
</dbReference>
<evidence type="ECO:0000256" key="2">
    <source>
        <dbReference type="ARBA" id="ARBA00002315"/>
    </source>
</evidence>
<dbReference type="AlphaFoldDB" id="A0A0E3UZD4"/>
<organism evidence="16 17">
    <name type="scientific">Pontibacter korlensis</name>
    <dbReference type="NCBI Taxonomy" id="400092"/>
    <lineage>
        <taxon>Bacteria</taxon>
        <taxon>Pseudomonadati</taxon>
        <taxon>Bacteroidota</taxon>
        <taxon>Cytophagia</taxon>
        <taxon>Cytophagales</taxon>
        <taxon>Hymenobacteraceae</taxon>
        <taxon>Pontibacter</taxon>
    </lineage>
</organism>
<feature type="binding site" evidence="9 12">
    <location>
        <begin position="263"/>
        <end position="266"/>
    </location>
    <ligand>
        <name>substrate</name>
    </ligand>
</feature>
<dbReference type="EMBL" id="CP009621">
    <property type="protein sequence ID" value="AKD05927.1"/>
    <property type="molecule type" value="Genomic_DNA"/>
</dbReference>
<dbReference type="PANTHER" id="PTHR31637:SF0">
    <property type="entry name" value="2,3-BISPHOSPHOGLYCERATE-INDEPENDENT PHOSPHOGLYCERATE MUTASE"/>
    <property type="match status" value="1"/>
</dbReference>
<dbReference type="HOGENOM" id="CLU_026099_2_0_10"/>
<dbReference type="GO" id="GO:0030145">
    <property type="term" value="F:manganese ion binding"/>
    <property type="evidence" value="ECO:0007669"/>
    <property type="project" value="UniProtKB-UniRule"/>
</dbReference>
<evidence type="ECO:0000256" key="4">
    <source>
        <dbReference type="ARBA" id="ARBA00008819"/>
    </source>
</evidence>
<evidence type="ECO:0000256" key="7">
    <source>
        <dbReference type="ARBA" id="ARBA00023211"/>
    </source>
</evidence>